<dbReference type="EMBL" id="OU892281">
    <property type="protein sequence ID" value="CAG9769131.1"/>
    <property type="molecule type" value="Genomic_DNA"/>
</dbReference>
<gene>
    <name evidence="1" type="ORF">CEUTPL_LOCUS9647</name>
</gene>
<evidence type="ECO:0000313" key="1">
    <source>
        <dbReference type="EMBL" id="CAG9769131.1"/>
    </source>
</evidence>
<sequence>MTCESATEAFKFISLPNDHIPCHIVPELEEFISKLYSATSEHRKVNQLRKQLFCTGNRPLHLIPPSSATLAEHCLRAAYQACQIWVRSLDMLQCAPLLQALGVGPNNMKCGNRFGQN</sequence>
<name>A0A9N9QQ53_9CUCU</name>
<organism evidence="1 2">
    <name type="scientific">Ceutorhynchus assimilis</name>
    <name type="common">cabbage seed weevil</name>
    <dbReference type="NCBI Taxonomy" id="467358"/>
    <lineage>
        <taxon>Eukaryota</taxon>
        <taxon>Metazoa</taxon>
        <taxon>Ecdysozoa</taxon>
        <taxon>Arthropoda</taxon>
        <taxon>Hexapoda</taxon>
        <taxon>Insecta</taxon>
        <taxon>Pterygota</taxon>
        <taxon>Neoptera</taxon>
        <taxon>Endopterygota</taxon>
        <taxon>Coleoptera</taxon>
        <taxon>Polyphaga</taxon>
        <taxon>Cucujiformia</taxon>
        <taxon>Curculionidae</taxon>
        <taxon>Ceutorhynchinae</taxon>
        <taxon>Ceutorhynchus</taxon>
    </lineage>
</organism>
<keyword evidence="2" id="KW-1185">Reference proteome</keyword>
<dbReference type="Proteomes" id="UP001152799">
    <property type="component" value="Chromosome 5"/>
</dbReference>
<dbReference type="OrthoDB" id="6711362at2759"/>
<dbReference type="AlphaFoldDB" id="A0A9N9QQ53"/>
<proteinExistence type="predicted"/>
<reference evidence="1" key="1">
    <citation type="submission" date="2022-01" db="EMBL/GenBank/DDBJ databases">
        <authorList>
            <person name="King R."/>
        </authorList>
    </citation>
    <scope>NUCLEOTIDE SEQUENCE</scope>
</reference>
<accession>A0A9N9QQ53</accession>
<evidence type="ECO:0000313" key="2">
    <source>
        <dbReference type="Proteomes" id="UP001152799"/>
    </source>
</evidence>
<protein>
    <submittedName>
        <fullName evidence="1">Uncharacterized protein</fullName>
    </submittedName>
</protein>